<dbReference type="EMBL" id="VSRR010000333">
    <property type="protein sequence ID" value="MPC14175.1"/>
    <property type="molecule type" value="Genomic_DNA"/>
</dbReference>
<proteinExistence type="predicted"/>
<evidence type="ECO:0000313" key="2">
    <source>
        <dbReference type="Proteomes" id="UP000324222"/>
    </source>
</evidence>
<sequence>MYSAGHSPGTSPAKSSAFRRLHADPLLIRIETTHSPHTGDNEIFHCGILEQLPRPTSLVFARGRAQGSALRSHDTPRYGDTCLPKYTLKGCHEVQASSYCAGLFWPHVECRVSRDSRRRLQCY</sequence>
<evidence type="ECO:0000313" key="1">
    <source>
        <dbReference type="EMBL" id="MPC14175.1"/>
    </source>
</evidence>
<comment type="caution">
    <text evidence="1">The sequence shown here is derived from an EMBL/GenBank/DDBJ whole genome shotgun (WGS) entry which is preliminary data.</text>
</comment>
<organism evidence="1 2">
    <name type="scientific">Portunus trituberculatus</name>
    <name type="common">Swimming crab</name>
    <name type="synonym">Neptunus trituberculatus</name>
    <dbReference type="NCBI Taxonomy" id="210409"/>
    <lineage>
        <taxon>Eukaryota</taxon>
        <taxon>Metazoa</taxon>
        <taxon>Ecdysozoa</taxon>
        <taxon>Arthropoda</taxon>
        <taxon>Crustacea</taxon>
        <taxon>Multicrustacea</taxon>
        <taxon>Malacostraca</taxon>
        <taxon>Eumalacostraca</taxon>
        <taxon>Eucarida</taxon>
        <taxon>Decapoda</taxon>
        <taxon>Pleocyemata</taxon>
        <taxon>Brachyura</taxon>
        <taxon>Eubrachyura</taxon>
        <taxon>Portunoidea</taxon>
        <taxon>Portunidae</taxon>
        <taxon>Portuninae</taxon>
        <taxon>Portunus</taxon>
    </lineage>
</organism>
<reference evidence="1 2" key="1">
    <citation type="submission" date="2019-05" db="EMBL/GenBank/DDBJ databases">
        <title>Another draft genome of Portunus trituberculatus and its Hox gene families provides insights of decapod evolution.</title>
        <authorList>
            <person name="Jeong J.-H."/>
            <person name="Song I."/>
            <person name="Kim S."/>
            <person name="Choi T."/>
            <person name="Kim D."/>
            <person name="Ryu S."/>
            <person name="Kim W."/>
        </authorList>
    </citation>
    <scope>NUCLEOTIDE SEQUENCE [LARGE SCALE GENOMIC DNA]</scope>
    <source>
        <tissue evidence="1">Muscle</tissue>
    </source>
</reference>
<name>A0A5B7CYN1_PORTR</name>
<accession>A0A5B7CYN1</accession>
<keyword evidence="2" id="KW-1185">Reference proteome</keyword>
<protein>
    <submittedName>
        <fullName evidence="1">Uncharacterized protein</fullName>
    </submittedName>
</protein>
<dbReference type="AlphaFoldDB" id="A0A5B7CYN1"/>
<dbReference type="Proteomes" id="UP000324222">
    <property type="component" value="Unassembled WGS sequence"/>
</dbReference>
<gene>
    <name evidence="1" type="ORF">E2C01_006933</name>
</gene>